<reference evidence="4" key="1">
    <citation type="submission" date="2016-10" db="EMBL/GenBank/DDBJ databases">
        <authorList>
            <person name="Varghese N."/>
            <person name="Submissions S."/>
        </authorList>
    </citation>
    <scope>NUCLEOTIDE SEQUENCE [LARGE SCALE GENOMIC DNA]</scope>
    <source>
        <strain evidence="4">DSM 44544</strain>
    </source>
</reference>
<accession>A0A1H4YV99</accession>
<dbReference type="STRING" id="208445.SAMN04489727_6926"/>
<dbReference type="Gene3D" id="2.40.380.10">
    <property type="entry name" value="FomD-like"/>
    <property type="match status" value="1"/>
</dbReference>
<dbReference type="Proteomes" id="UP000199622">
    <property type="component" value="Unassembled WGS sequence"/>
</dbReference>
<dbReference type="PANTHER" id="PTHR39159">
    <property type="match status" value="1"/>
</dbReference>
<name>A0A1H4YV99_9PSEU</name>
<dbReference type="InterPro" id="IPR007295">
    <property type="entry name" value="DUF402"/>
</dbReference>
<dbReference type="OrthoDB" id="3815685at2"/>
<proteinExistence type="predicted"/>
<evidence type="ECO:0000256" key="1">
    <source>
        <dbReference type="ARBA" id="ARBA00022801"/>
    </source>
</evidence>
<keyword evidence="4" id="KW-1185">Reference proteome</keyword>
<evidence type="ECO:0000313" key="3">
    <source>
        <dbReference type="EMBL" id="SED21587.1"/>
    </source>
</evidence>
<dbReference type="InterPro" id="IPR035930">
    <property type="entry name" value="FomD-like_sf"/>
</dbReference>
<evidence type="ECO:0000313" key="4">
    <source>
        <dbReference type="Proteomes" id="UP000199622"/>
    </source>
</evidence>
<gene>
    <name evidence="3" type="ORF">SAMN04489727_6926</name>
</gene>
<evidence type="ECO:0000259" key="2">
    <source>
        <dbReference type="Pfam" id="PF04167"/>
    </source>
</evidence>
<dbReference type="EMBL" id="FNSO01000004">
    <property type="protein sequence ID" value="SED21587.1"/>
    <property type="molecule type" value="Genomic_DNA"/>
</dbReference>
<dbReference type="PANTHER" id="PTHR39159:SF1">
    <property type="entry name" value="UPF0374 PROTEIN YGAC"/>
    <property type="match status" value="1"/>
</dbReference>
<keyword evidence="1" id="KW-0378">Hydrolase</keyword>
<dbReference type="GO" id="GO:0016787">
    <property type="term" value="F:hydrolase activity"/>
    <property type="evidence" value="ECO:0007669"/>
    <property type="project" value="UniProtKB-KW"/>
</dbReference>
<organism evidence="3 4">
    <name type="scientific">Amycolatopsis tolypomycina</name>
    <dbReference type="NCBI Taxonomy" id="208445"/>
    <lineage>
        <taxon>Bacteria</taxon>
        <taxon>Bacillati</taxon>
        <taxon>Actinomycetota</taxon>
        <taxon>Actinomycetes</taxon>
        <taxon>Pseudonocardiales</taxon>
        <taxon>Pseudonocardiaceae</taxon>
        <taxon>Amycolatopsis</taxon>
    </lineage>
</organism>
<dbReference type="Pfam" id="PF04167">
    <property type="entry name" value="DUF402"/>
    <property type="match status" value="1"/>
</dbReference>
<protein>
    <recommendedName>
        <fullName evidence="2">DUF402 domain-containing protein</fullName>
    </recommendedName>
</protein>
<dbReference type="SUPFAM" id="SSF159234">
    <property type="entry name" value="FomD-like"/>
    <property type="match status" value="1"/>
</dbReference>
<sequence length="213" mass="24703">MTLPTGSTVLRRHFEHDRLTRVWVGRTVSDDERGLALWVPDGSPSRDVIAADGRAFSEVPFAEWETTPKSFDESPWRGDALMFHPVGTGFSVWWFFGAGHEFRNWYVNLERPSERWSDDGLAGIDTTDHDLDIVVTPDRRWEWKDEDLFTEFLRYDHYWVEDADAVRAAGEAALELVRHGRFPFDGTWCDFRPAAGWEPPESLPDGWDRPRSF</sequence>
<dbReference type="RefSeq" id="WP_091315328.1">
    <property type="nucleotide sequence ID" value="NZ_FNSO01000004.1"/>
</dbReference>
<dbReference type="AlphaFoldDB" id="A0A1H4YV99"/>
<feature type="domain" description="DUF402" evidence="2">
    <location>
        <begin position="48"/>
        <end position="181"/>
    </location>
</feature>
<dbReference type="InterPro" id="IPR050212">
    <property type="entry name" value="Ntdp-like"/>
</dbReference>